<dbReference type="InterPro" id="IPR029028">
    <property type="entry name" value="Alpha/beta_knot_MTases"/>
</dbReference>
<keyword evidence="2" id="KW-0690">Ribosome biogenesis</keyword>
<evidence type="ECO:0000256" key="3">
    <source>
        <dbReference type="ARBA" id="ARBA00022730"/>
    </source>
</evidence>
<dbReference type="InterPro" id="IPR029026">
    <property type="entry name" value="tRNA_m1G_MTases_N"/>
</dbReference>
<dbReference type="GO" id="GO:0019843">
    <property type="term" value="F:rRNA binding"/>
    <property type="evidence" value="ECO:0007669"/>
    <property type="project" value="UniProtKB-KW"/>
</dbReference>
<evidence type="ECO:0000256" key="2">
    <source>
        <dbReference type="ARBA" id="ARBA00022517"/>
    </source>
</evidence>
<evidence type="ECO:0000256" key="1">
    <source>
        <dbReference type="ARBA" id="ARBA00008115"/>
    </source>
</evidence>
<dbReference type="EMBL" id="KF900812">
    <property type="protein sequence ID" value="AIF07743.1"/>
    <property type="molecule type" value="Genomic_DNA"/>
</dbReference>
<dbReference type="AlphaFoldDB" id="A0A075H196"/>
<dbReference type="GO" id="GO:0070037">
    <property type="term" value="F:rRNA (pseudouridine) methyltransferase activity"/>
    <property type="evidence" value="ECO:0007669"/>
    <property type="project" value="InterPro"/>
</dbReference>
<proteinExistence type="inferred from homology"/>
<evidence type="ECO:0000313" key="5">
    <source>
        <dbReference type="EMBL" id="AIF07743.1"/>
    </source>
</evidence>
<organism evidence="5">
    <name type="scientific">uncultured marine thaumarchaeote KM3_24_H04</name>
    <dbReference type="NCBI Taxonomy" id="1456101"/>
    <lineage>
        <taxon>Archaea</taxon>
        <taxon>Nitrososphaerota</taxon>
        <taxon>environmental samples</taxon>
    </lineage>
</organism>
<protein>
    <submittedName>
        <fullName evidence="5">Ribosome biogenesis protein (NEP1)</fullName>
    </submittedName>
</protein>
<dbReference type="InterPro" id="IPR005304">
    <property type="entry name" value="Rbsml_bgen_MeTrfase_EMG1/NEP1"/>
</dbReference>
<comment type="similarity">
    <text evidence="1">Belongs to the class IV-like SAM-binding methyltransferase superfamily. RNA methyltransferase NEP1 family.</text>
</comment>
<keyword evidence="4" id="KW-0694">RNA-binding</keyword>
<dbReference type="SUPFAM" id="SSF75217">
    <property type="entry name" value="alpha/beta knot"/>
    <property type="match status" value="1"/>
</dbReference>
<name>A0A075H196_9ARCH</name>
<sequence>MLTLILTQSSLEIVPSEIQNHPSVTSYCKRNKKKSSEVLLDNSWHFAAMKGISNEIKRGRPDIIHLALLAICSTPLYQQKKLRFLFIRSIIKLLH</sequence>
<gene>
    <name evidence="5" type="primary">NEP1</name>
</gene>
<reference evidence="5" key="1">
    <citation type="journal article" date="2014" name="Genome Biol. Evol.">
        <title>Pangenome evidence for extensive interdomain horizontal transfer affecting lineage core and shell genes in uncultured planktonic thaumarchaeota and euryarchaeota.</title>
        <authorList>
            <person name="Deschamps P."/>
            <person name="Zivanovic Y."/>
            <person name="Moreira D."/>
            <person name="Rodriguez-Valera F."/>
            <person name="Lopez-Garcia P."/>
        </authorList>
    </citation>
    <scope>NUCLEOTIDE SEQUENCE</scope>
</reference>
<dbReference type="GO" id="GO:0070475">
    <property type="term" value="P:rRNA base methylation"/>
    <property type="evidence" value="ECO:0007669"/>
    <property type="project" value="InterPro"/>
</dbReference>
<dbReference type="Gene3D" id="3.40.1280.10">
    <property type="match status" value="1"/>
</dbReference>
<evidence type="ECO:0000256" key="4">
    <source>
        <dbReference type="ARBA" id="ARBA00022884"/>
    </source>
</evidence>
<dbReference type="Pfam" id="PF03587">
    <property type="entry name" value="EMG1"/>
    <property type="match status" value="1"/>
</dbReference>
<keyword evidence="3" id="KW-0699">rRNA-binding</keyword>
<accession>A0A075H196</accession>